<dbReference type="PANTHER" id="PTHR10704">
    <property type="entry name" value="CARBOHYDRATE SULFOTRANSFERASE"/>
    <property type="match status" value="1"/>
</dbReference>
<dbReference type="GO" id="GO:0006790">
    <property type="term" value="P:sulfur compound metabolic process"/>
    <property type="evidence" value="ECO:0007669"/>
    <property type="project" value="TreeGrafter"/>
</dbReference>
<reference evidence="1" key="1">
    <citation type="submission" date="2020-10" db="EMBL/GenBank/DDBJ databases">
        <title>Bacterium isolated from coastal waters sediment.</title>
        <authorList>
            <person name="Chen R.-J."/>
            <person name="Lu D.-C."/>
            <person name="Zhu K.-L."/>
            <person name="Du Z.-J."/>
        </authorList>
    </citation>
    <scope>NUCLEOTIDE SEQUENCE</scope>
    <source>
        <strain evidence="1">N1Y112</strain>
    </source>
</reference>
<sequence length="267" mass="30489">MGFRAGRESGPIFIVGLPRSGSSWVGGCLGISSSALYYREPCTRAYSAANEGRVVFEVTPDNVPDAYLRSSQKLCCHSPYIRPSVVAYPHQWPPFSRNVRVPVVKEVNPLACSWFIDRFNPRMVVVLVRHPAGIASSMRTLGWVLGEGSTLDDWRCFGSRVAREWQQMLEQIADCDQVKIVRYEDVCQAPLETFQGLYRELGLEWSAMSEQWVRGSSNAKLQSKDHFSIRRDSVKNAYRWRESVTQDQLQALMEGYAEYELPDWYQT</sequence>
<dbReference type="AlphaFoldDB" id="A0A8J7K083"/>
<evidence type="ECO:0000313" key="2">
    <source>
        <dbReference type="Proteomes" id="UP000640333"/>
    </source>
</evidence>
<evidence type="ECO:0000313" key="1">
    <source>
        <dbReference type="EMBL" id="MBE9398699.1"/>
    </source>
</evidence>
<protein>
    <submittedName>
        <fullName evidence="1">Sulfotransferase</fullName>
    </submittedName>
</protein>
<proteinExistence type="predicted"/>
<gene>
    <name evidence="1" type="ORF">IOQ59_15680</name>
</gene>
<dbReference type="SUPFAM" id="SSF52540">
    <property type="entry name" value="P-loop containing nucleoside triphosphate hydrolases"/>
    <property type="match status" value="1"/>
</dbReference>
<name>A0A8J7K083_9GAMM</name>
<dbReference type="Pfam" id="PF13469">
    <property type="entry name" value="Sulfotransfer_3"/>
    <property type="match status" value="1"/>
</dbReference>
<keyword evidence="2" id="KW-1185">Reference proteome</keyword>
<dbReference type="Proteomes" id="UP000640333">
    <property type="component" value="Unassembled WGS sequence"/>
</dbReference>
<dbReference type="EMBL" id="JADEYS010000017">
    <property type="protein sequence ID" value="MBE9398699.1"/>
    <property type="molecule type" value="Genomic_DNA"/>
</dbReference>
<dbReference type="Gene3D" id="3.40.50.300">
    <property type="entry name" value="P-loop containing nucleotide triphosphate hydrolases"/>
    <property type="match status" value="1"/>
</dbReference>
<organism evidence="1 2">
    <name type="scientific">Pontibacterium sinense</name>
    <dbReference type="NCBI Taxonomy" id="2781979"/>
    <lineage>
        <taxon>Bacteria</taxon>
        <taxon>Pseudomonadati</taxon>
        <taxon>Pseudomonadota</taxon>
        <taxon>Gammaproteobacteria</taxon>
        <taxon>Oceanospirillales</taxon>
        <taxon>Oceanospirillaceae</taxon>
        <taxon>Pontibacterium</taxon>
    </lineage>
</organism>
<dbReference type="InterPro" id="IPR027417">
    <property type="entry name" value="P-loop_NTPase"/>
</dbReference>
<dbReference type="GO" id="GO:0001517">
    <property type="term" value="F:N-acetylglucosamine 6-O-sulfotransferase activity"/>
    <property type="evidence" value="ECO:0007669"/>
    <property type="project" value="TreeGrafter"/>
</dbReference>
<comment type="caution">
    <text evidence="1">The sequence shown here is derived from an EMBL/GenBank/DDBJ whole genome shotgun (WGS) entry which is preliminary data.</text>
</comment>
<accession>A0A8J7K083</accession>
<dbReference type="PANTHER" id="PTHR10704:SF44">
    <property type="entry name" value="LD35051P-RELATED"/>
    <property type="match status" value="1"/>
</dbReference>
<dbReference type="InterPro" id="IPR051135">
    <property type="entry name" value="Gal/GlcNAc/GalNAc_ST"/>
</dbReference>
<dbReference type="GO" id="GO:0006044">
    <property type="term" value="P:N-acetylglucosamine metabolic process"/>
    <property type="evidence" value="ECO:0007669"/>
    <property type="project" value="TreeGrafter"/>
</dbReference>